<keyword evidence="2" id="KW-0812">Transmembrane</keyword>
<comment type="caution">
    <text evidence="3">The sequence shown here is derived from an EMBL/GenBank/DDBJ whole genome shotgun (WGS) entry which is preliminary data.</text>
</comment>
<feature type="region of interest" description="Disordered" evidence="1">
    <location>
        <begin position="68"/>
        <end position="126"/>
    </location>
</feature>
<name>A0A8S9XJ42_APOLU</name>
<evidence type="ECO:0000256" key="1">
    <source>
        <dbReference type="SAM" id="MobiDB-lite"/>
    </source>
</evidence>
<organism evidence="3 4">
    <name type="scientific">Apolygus lucorum</name>
    <name type="common">Small green plant bug</name>
    <name type="synonym">Lygocoris lucorum</name>
    <dbReference type="NCBI Taxonomy" id="248454"/>
    <lineage>
        <taxon>Eukaryota</taxon>
        <taxon>Metazoa</taxon>
        <taxon>Ecdysozoa</taxon>
        <taxon>Arthropoda</taxon>
        <taxon>Hexapoda</taxon>
        <taxon>Insecta</taxon>
        <taxon>Pterygota</taxon>
        <taxon>Neoptera</taxon>
        <taxon>Paraneoptera</taxon>
        <taxon>Hemiptera</taxon>
        <taxon>Heteroptera</taxon>
        <taxon>Panheteroptera</taxon>
        <taxon>Cimicomorpha</taxon>
        <taxon>Miridae</taxon>
        <taxon>Mirini</taxon>
        <taxon>Apolygus</taxon>
    </lineage>
</organism>
<feature type="compositionally biased region" description="Low complexity" evidence="1">
    <location>
        <begin position="88"/>
        <end position="98"/>
    </location>
</feature>
<feature type="compositionally biased region" description="Basic and acidic residues" evidence="1">
    <location>
        <begin position="69"/>
        <end position="79"/>
    </location>
</feature>
<accession>A0A8S9XJ42</accession>
<reference evidence="3" key="1">
    <citation type="journal article" date="2021" name="Mol. Ecol. Resour.">
        <title>Apolygus lucorum genome provides insights into omnivorousness and mesophyll feeding.</title>
        <authorList>
            <person name="Liu Y."/>
            <person name="Liu H."/>
            <person name="Wang H."/>
            <person name="Huang T."/>
            <person name="Liu B."/>
            <person name="Yang B."/>
            <person name="Yin L."/>
            <person name="Li B."/>
            <person name="Zhang Y."/>
            <person name="Zhang S."/>
            <person name="Jiang F."/>
            <person name="Zhang X."/>
            <person name="Ren Y."/>
            <person name="Wang B."/>
            <person name="Wang S."/>
            <person name="Lu Y."/>
            <person name="Wu K."/>
            <person name="Fan W."/>
            <person name="Wang G."/>
        </authorList>
    </citation>
    <scope>NUCLEOTIDE SEQUENCE</scope>
    <source>
        <strain evidence="3">12Hb</strain>
    </source>
</reference>
<keyword evidence="2" id="KW-0472">Membrane</keyword>
<feature type="transmembrane region" description="Helical" evidence="2">
    <location>
        <begin position="29"/>
        <end position="52"/>
    </location>
</feature>
<proteinExistence type="predicted"/>
<evidence type="ECO:0000313" key="3">
    <source>
        <dbReference type="EMBL" id="KAF6209032.1"/>
    </source>
</evidence>
<keyword evidence="4" id="KW-1185">Reference proteome</keyword>
<dbReference type="AlphaFoldDB" id="A0A8S9XJ42"/>
<feature type="compositionally biased region" description="Basic and acidic residues" evidence="1">
    <location>
        <begin position="99"/>
        <end position="126"/>
    </location>
</feature>
<dbReference type="EMBL" id="WIXP02000006">
    <property type="protein sequence ID" value="KAF6209032.1"/>
    <property type="molecule type" value="Genomic_DNA"/>
</dbReference>
<dbReference type="Proteomes" id="UP000466442">
    <property type="component" value="Unassembled WGS sequence"/>
</dbReference>
<sequence>MNNMDDNNRQNRRGRYLNWNTGGLNVPQVLFLVIFFYCTLFLHIIQLAYSYLMGKVCNKSKGLIVYSNERPKSSKKKGEASGAGGSGSSSKSSNSSNVQKEKKFGDTTSKEEVKKKNKIQPKDTEI</sequence>
<evidence type="ECO:0000313" key="4">
    <source>
        <dbReference type="Proteomes" id="UP000466442"/>
    </source>
</evidence>
<gene>
    <name evidence="3" type="ORF">GE061_014775</name>
</gene>
<evidence type="ECO:0000256" key="2">
    <source>
        <dbReference type="SAM" id="Phobius"/>
    </source>
</evidence>
<protein>
    <submittedName>
        <fullName evidence="3">Uncharacterized protein</fullName>
    </submittedName>
</protein>
<keyword evidence="2" id="KW-1133">Transmembrane helix</keyword>